<dbReference type="SMART" id="SM00448">
    <property type="entry name" value="REC"/>
    <property type="match status" value="1"/>
</dbReference>
<keyword evidence="2 9" id="KW-0963">Cytoplasm</keyword>
<protein>
    <recommendedName>
        <fullName evidence="9">Transcriptional regulatory protein</fullName>
    </recommendedName>
</protein>
<evidence type="ECO:0000256" key="9">
    <source>
        <dbReference type="PIRNR" id="PIRNR006171"/>
    </source>
</evidence>
<dbReference type="GO" id="GO:0003700">
    <property type="term" value="F:DNA-binding transcription factor activity"/>
    <property type="evidence" value="ECO:0007669"/>
    <property type="project" value="InterPro"/>
</dbReference>
<dbReference type="Pfam" id="PF09339">
    <property type="entry name" value="HTH_IclR"/>
    <property type="match status" value="1"/>
</dbReference>
<comment type="subcellular location">
    <subcellularLocation>
        <location evidence="1 9">Cytoplasm</location>
    </subcellularLocation>
</comment>
<feature type="modified residue" description="4-aspartylphosphate" evidence="10">
    <location>
        <position position="68"/>
    </location>
</feature>
<evidence type="ECO:0000256" key="4">
    <source>
        <dbReference type="ARBA" id="ARBA00023012"/>
    </source>
</evidence>
<dbReference type="PROSITE" id="PS50110">
    <property type="entry name" value="RESPONSE_REGULATORY"/>
    <property type="match status" value="1"/>
</dbReference>
<dbReference type="PANTHER" id="PTHR45526:SF1">
    <property type="entry name" value="TRANSCRIPTIONAL REGULATORY PROTEIN DCUR-RELATED"/>
    <property type="match status" value="1"/>
</dbReference>
<dbReference type="Pfam" id="PF00072">
    <property type="entry name" value="Response_reg"/>
    <property type="match status" value="1"/>
</dbReference>
<evidence type="ECO:0000313" key="12">
    <source>
        <dbReference type="EMBL" id="BCJ35180.1"/>
    </source>
</evidence>
<dbReference type="InterPro" id="IPR051271">
    <property type="entry name" value="2C-system_Tx_regulators"/>
</dbReference>
<evidence type="ECO:0000256" key="8">
    <source>
        <dbReference type="ARBA" id="ARBA00023163"/>
    </source>
</evidence>
<dbReference type="EMBL" id="AP023355">
    <property type="protein sequence ID" value="BCJ35180.1"/>
    <property type="molecule type" value="Genomic_DNA"/>
</dbReference>
<keyword evidence="4 9" id="KW-0902">Two-component regulatory system</keyword>
<name>A0A7R7DPC8_9ACTN</name>
<dbReference type="InterPro" id="IPR005471">
    <property type="entry name" value="Tscrpt_reg_IclR_N"/>
</dbReference>
<dbReference type="PANTHER" id="PTHR45526">
    <property type="entry name" value="TRANSCRIPTIONAL REGULATORY PROTEIN DPIA"/>
    <property type="match status" value="1"/>
</dbReference>
<evidence type="ECO:0000256" key="1">
    <source>
        <dbReference type="ARBA" id="ARBA00004496"/>
    </source>
</evidence>
<dbReference type="SUPFAM" id="SSF52172">
    <property type="entry name" value="CheY-like"/>
    <property type="match status" value="1"/>
</dbReference>
<evidence type="ECO:0000256" key="10">
    <source>
        <dbReference type="PROSITE-ProRule" id="PRU00169"/>
    </source>
</evidence>
<proteinExistence type="predicted"/>
<keyword evidence="7 9" id="KW-0010">Activator</keyword>
<dbReference type="GO" id="GO:0000156">
    <property type="term" value="F:phosphorelay response regulator activity"/>
    <property type="evidence" value="ECO:0007669"/>
    <property type="project" value="TreeGrafter"/>
</dbReference>
<gene>
    <name evidence="12" type="ORF">Athai_26830</name>
</gene>
<evidence type="ECO:0000256" key="7">
    <source>
        <dbReference type="ARBA" id="ARBA00023159"/>
    </source>
</evidence>
<dbReference type="GO" id="GO:0003677">
    <property type="term" value="F:DNA binding"/>
    <property type="evidence" value="ECO:0007669"/>
    <property type="project" value="UniProtKB-KW"/>
</dbReference>
<accession>A0A7R7DPC8</accession>
<evidence type="ECO:0000256" key="2">
    <source>
        <dbReference type="ARBA" id="ARBA00022490"/>
    </source>
</evidence>
<dbReference type="PIRSF" id="PIRSF006171">
    <property type="entry name" value="RR_citrat_malat"/>
    <property type="match status" value="1"/>
</dbReference>
<dbReference type="InterPro" id="IPR001789">
    <property type="entry name" value="Sig_transdc_resp-reg_receiver"/>
</dbReference>
<dbReference type="KEGG" id="atl:Athai_26830"/>
<dbReference type="Gene3D" id="3.40.50.2300">
    <property type="match status" value="1"/>
</dbReference>
<organism evidence="12 13">
    <name type="scientific">Actinocatenispora thailandica</name>
    <dbReference type="NCBI Taxonomy" id="227318"/>
    <lineage>
        <taxon>Bacteria</taxon>
        <taxon>Bacillati</taxon>
        <taxon>Actinomycetota</taxon>
        <taxon>Actinomycetes</taxon>
        <taxon>Micromonosporales</taxon>
        <taxon>Micromonosporaceae</taxon>
        <taxon>Actinocatenispora</taxon>
    </lineage>
</organism>
<keyword evidence="6 9" id="KW-0238">DNA-binding</keyword>
<evidence type="ECO:0000256" key="6">
    <source>
        <dbReference type="ARBA" id="ARBA00023125"/>
    </source>
</evidence>
<dbReference type="Proteomes" id="UP000611640">
    <property type="component" value="Chromosome"/>
</dbReference>
<dbReference type="GO" id="GO:0005737">
    <property type="term" value="C:cytoplasm"/>
    <property type="evidence" value="ECO:0007669"/>
    <property type="project" value="UniProtKB-SubCell"/>
</dbReference>
<keyword evidence="3 10" id="KW-0597">Phosphoprotein</keyword>
<reference evidence="12 13" key="1">
    <citation type="submission" date="2020-08" db="EMBL/GenBank/DDBJ databases">
        <title>Whole genome shotgun sequence of Actinocatenispora thailandica NBRC 105041.</title>
        <authorList>
            <person name="Komaki H."/>
            <person name="Tamura T."/>
        </authorList>
    </citation>
    <scope>NUCLEOTIDE SEQUENCE [LARGE SCALE GENOMIC DNA]</scope>
    <source>
        <strain evidence="12 13">NBRC 105041</strain>
    </source>
</reference>
<keyword evidence="5 9" id="KW-0805">Transcription regulation</keyword>
<dbReference type="InterPro" id="IPR011006">
    <property type="entry name" value="CheY-like_superfamily"/>
</dbReference>
<dbReference type="InterPro" id="IPR024187">
    <property type="entry name" value="Sig_transdc_resp-reg_cit/mal"/>
</dbReference>
<dbReference type="AlphaFoldDB" id="A0A7R7DPC8"/>
<keyword evidence="8 9" id="KW-0804">Transcription</keyword>
<evidence type="ECO:0000313" key="13">
    <source>
        <dbReference type="Proteomes" id="UP000611640"/>
    </source>
</evidence>
<evidence type="ECO:0000259" key="11">
    <source>
        <dbReference type="PROSITE" id="PS50110"/>
    </source>
</evidence>
<feature type="domain" description="Response regulatory" evidence="11">
    <location>
        <begin position="17"/>
        <end position="128"/>
    </location>
</feature>
<evidence type="ECO:0000256" key="5">
    <source>
        <dbReference type="ARBA" id="ARBA00023015"/>
    </source>
</evidence>
<sequence length="233" mass="25069">MYWSTSGSRRGGGGVLKVLVVEDDFRVAEVHVAFTEQVDGFTVVGTARTVADGRRLAAETRPDLLLLDRYLPDDSGLTLLREVSVDAILLTAAADTETVRAAYAHGALNYLVKPFTAEQLADRLRGYARYRAALAAPGTLTQPDIDRAIRLLHEGDRTAAPKGHSPVTARLVADALQAAAEPRSAATVAAELGIARATAQRYLASLAESGRATMTLRYGTTGRPEHLYSWLPR</sequence>
<evidence type="ECO:0000256" key="3">
    <source>
        <dbReference type="ARBA" id="ARBA00022553"/>
    </source>
</evidence>
<keyword evidence="13" id="KW-1185">Reference proteome</keyword>